<evidence type="ECO:0000313" key="2">
    <source>
        <dbReference type="Proteomes" id="UP000184603"/>
    </source>
</evidence>
<dbReference type="InterPro" id="IPR012349">
    <property type="entry name" value="Split_barrel_FMN-bd"/>
</dbReference>
<keyword evidence="2" id="KW-1185">Reference proteome</keyword>
<protein>
    <submittedName>
        <fullName evidence="1">Pyridoxamine 5'-phosphate oxidase</fullName>
    </submittedName>
</protein>
<dbReference type="Gene3D" id="2.30.110.10">
    <property type="entry name" value="Electron Transport, Fmn-binding Protein, Chain A"/>
    <property type="match status" value="1"/>
</dbReference>
<accession>A0A1M7YLJ5</accession>
<organism evidence="1 2">
    <name type="scientific">Desulfopila aestuarii DSM 18488</name>
    <dbReference type="NCBI Taxonomy" id="1121416"/>
    <lineage>
        <taxon>Bacteria</taxon>
        <taxon>Pseudomonadati</taxon>
        <taxon>Thermodesulfobacteriota</taxon>
        <taxon>Desulfobulbia</taxon>
        <taxon>Desulfobulbales</taxon>
        <taxon>Desulfocapsaceae</taxon>
        <taxon>Desulfopila</taxon>
    </lineage>
</organism>
<proteinExistence type="predicted"/>
<dbReference type="Proteomes" id="UP000184603">
    <property type="component" value="Unassembled WGS sequence"/>
</dbReference>
<evidence type="ECO:0000313" key="1">
    <source>
        <dbReference type="EMBL" id="SHO53481.1"/>
    </source>
</evidence>
<dbReference type="AlphaFoldDB" id="A0A1M7YLJ5"/>
<sequence>MFDERFMTVVSKEGVVAIVSCSDDEAHVVNTWNSYLAFPGENRMLIPVYGMRKTQKKVEKNNNVLLTLGTKEIEGKMGPGTGYLISGTARFMNFGPEFDLIKQKFSWANRVLEVTVSSVKQTI</sequence>
<gene>
    <name evidence="1" type="ORF">SAMN02745220_05147</name>
</gene>
<name>A0A1M7YLJ5_9BACT</name>
<dbReference type="OrthoDB" id="595289at2"/>
<reference evidence="1 2" key="1">
    <citation type="submission" date="2016-12" db="EMBL/GenBank/DDBJ databases">
        <authorList>
            <person name="Song W.-J."/>
            <person name="Kurnit D.M."/>
        </authorList>
    </citation>
    <scope>NUCLEOTIDE SEQUENCE [LARGE SCALE GENOMIC DNA]</scope>
    <source>
        <strain evidence="1 2">DSM 18488</strain>
    </source>
</reference>
<dbReference type="SUPFAM" id="SSF50475">
    <property type="entry name" value="FMN-binding split barrel"/>
    <property type="match status" value="1"/>
</dbReference>
<dbReference type="EMBL" id="FRFE01000057">
    <property type="protein sequence ID" value="SHO53481.1"/>
    <property type="molecule type" value="Genomic_DNA"/>
</dbReference>
<dbReference type="RefSeq" id="WP_073617055.1">
    <property type="nucleotide sequence ID" value="NZ_FRFE01000057.1"/>
</dbReference>
<dbReference type="STRING" id="1121416.SAMN02745220_05147"/>